<dbReference type="RefSeq" id="WP_286291865.1">
    <property type="nucleotide sequence ID" value="NZ_AP024718.1"/>
</dbReference>
<protein>
    <recommendedName>
        <fullName evidence="4">BZIP domain-containing protein</fullName>
    </recommendedName>
</protein>
<name>A0AAU9CGX2_9GAMM</name>
<dbReference type="EMBL" id="AP024718">
    <property type="protein sequence ID" value="BCX89513.1"/>
    <property type="molecule type" value="Genomic_DNA"/>
</dbReference>
<evidence type="ECO:0000313" key="3">
    <source>
        <dbReference type="Proteomes" id="UP001321450"/>
    </source>
</evidence>
<reference evidence="3" key="1">
    <citation type="journal article" date="2024" name="Int. J. Syst. Evol. Microbiol.">
        <title>Methylomarinovum tepidoasis sp. nov., a moderately thermophilic methanotroph of the family Methylothermaceae isolated from a deep-sea hydrothermal field.</title>
        <authorList>
            <person name="Hirayama H."/>
            <person name="Takaki Y."/>
            <person name="Abe M."/>
            <person name="Miyazaki M."/>
            <person name="Uematsu K."/>
            <person name="Matsui Y."/>
            <person name="Takai K."/>
        </authorList>
    </citation>
    <scope>NUCLEOTIDE SEQUENCE [LARGE SCALE GENOMIC DNA]</scope>
    <source>
        <strain evidence="3">IN45</strain>
    </source>
</reference>
<dbReference type="AlphaFoldDB" id="A0AAU9CGX2"/>
<evidence type="ECO:0000256" key="1">
    <source>
        <dbReference type="SAM" id="Coils"/>
    </source>
</evidence>
<feature type="coiled-coil region" evidence="1">
    <location>
        <begin position="50"/>
        <end position="115"/>
    </location>
</feature>
<evidence type="ECO:0008006" key="4">
    <source>
        <dbReference type="Google" id="ProtNLM"/>
    </source>
</evidence>
<evidence type="ECO:0000313" key="2">
    <source>
        <dbReference type="EMBL" id="BCX89513.1"/>
    </source>
</evidence>
<gene>
    <name evidence="2" type="ORF">MIN45_P1886</name>
</gene>
<sequence>MATDPHDTYTIDALADHQPRCRGRPRKPDALTPAERMRRYRARKKAGLVKDAKTQRIEALEAENAQLRDQIESLNRFILELDSIEVENAKLRQRIKDLEVENARLRDELVAVEAECVPEPKSVTSDEKSEAPEIIDLTPHAAGRCQAATKRGGRCRRSAKTVIVAVDSLGRRYEICACSLHQAEDRCLIAGQHLKVAKASLEPLKS</sequence>
<proteinExistence type="predicted"/>
<dbReference type="Proteomes" id="UP001321450">
    <property type="component" value="Chromosome"/>
</dbReference>
<keyword evidence="1" id="KW-0175">Coiled coil</keyword>
<keyword evidence="3" id="KW-1185">Reference proteome</keyword>
<organism evidence="2 3">
    <name type="scientific">Methylomarinovum tepidoasis</name>
    <dbReference type="NCBI Taxonomy" id="2840183"/>
    <lineage>
        <taxon>Bacteria</taxon>
        <taxon>Pseudomonadati</taxon>
        <taxon>Pseudomonadota</taxon>
        <taxon>Gammaproteobacteria</taxon>
        <taxon>Methylococcales</taxon>
        <taxon>Methylothermaceae</taxon>
        <taxon>Methylomarinovum</taxon>
    </lineage>
</organism>
<dbReference type="KEGG" id="meiy:MIN45_P1886"/>
<accession>A0AAU9CGX2</accession>